<name>A0A4Q5AT27_9BIFI</name>
<sequence length="129" mass="13850">MMPTILAMTRNGIRIANIQRQPIAATPTPPTVGPSAGAIAQTMLPTPISRPKRDRGNCSRMILNISGSATPVPAPCRMRAIMRMGKFTASAASSKPAIHSTTAAMNDVFRVKRWLRYGDSGVTIETTSR</sequence>
<accession>A0A4Q5AT27</accession>
<proteinExistence type="predicted"/>
<dbReference type="AlphaFoldDB" id="A0A4Q5AT27"/>
<comment type="caution">
    <text evidence="1">The sequence shown here is derived from an EMBL/GenBank/DDBJ whole genome shotgun (WGS) entry which is preliminary data.</text>
</comment>
<organism evidence="1 2">
    <name type="scientific">Bifidobacterium pseudolongum subsp. globosum</name>
    <dbReference type="NCBI Taxonomy" id="1690"/>
    <lineage>
        <taxon>Bacteria</taxon>
        <taxon>Bacillati</taxon>
        <taxon>Actinomycetota</taxon>
        <taxon>Actinomycetes</taxon>
        <taxon>Bifidobacteriales</taxon>
        <taxon>Bifidobacteriaceae</taxon>
        <taxon>Bifidobacterium</taxon>
    </lineage>
</organism>
<protein>
    <submittedName>
        <fullName evidence="1">Uncharacterized protein</fullName>
    </submittedName>
</protein>
<reference evidence="1 2" key="1">
    <citation type="submission" date="2018-12" db="EMBL/GenBank/DDBJ databases">
        <title>Unveiling genomic diversity among members of the Bifidobacterium pseudolongum species, a widely distributed gut commensal of the animal kingdom.</title>
        <authorList>
            <person name="Lugli G.A."/>
            <person name="Duranti S."/>
            <person name="Albert K."/>
            <person name="Mancabelli L."/>
            <person name="Napoli S."/>
            <person name="Viappiani A."/>
            <person name="Anzalone R."/>
            <person name="Longhi G."/>
            <person name="Milani C."/>
            <person name="Turroni F."/>
            <person name="Alessandri G."/>
            <person name="Sela D.A."/>
            <person name="Van Sinderen D."/>
            <person name="Ventura M."/>
        </authorList>
    </citation>
    <scope>NUCLEOTIDE SEQUENCE [LARGE SCALE GENOMIC DNA]</scope>
    <source>
        <strain evidence="1 2">2001B</strain>
    </source>
</reference>
<dbReference type="EMBL" id="RYUY01000015">
    <property type="protein sequence ID" value="RYQ36297.1"/>
    <property type="molecule type" value="Genomic_DNA"/>
</dbReference>
<gene>
    <name evidence="1" type="ORF">PG2001B_1712</name>
</gene>
<evidence type="ECO:0000313" key="2">
    <source>
        <dbReference type="Proteomes" id="UP000293208"/>
    </source>
</evidence>
<dbReference type="Proteomes" id="UP000293208">
    <property type="component" value="Unassembled WGS sequence"/>
</dbReference>
<evidence type="ECO:0000313" key="1">
    <source>
        <dbReference type="EMBL" id="RYQ36297.1"/>
    </source>
</evidence>